<dbReference type="AlphaFoldDB" id="A0AAV2D085"/>
<protein>
    <recommendedName>
        <fullName evidence="12">Cytochrome P450</fullName>
    </recommendedName>
</protein>
<dbReference type="EMBL" id="OZ034814">
    <property type="protein sequence ID" value="CAL1362193.1"/>
    <property type="molecule type" value="Genomic_DNA"/>
</dbReference>
<comment type="similarity">
    <text evidence="2">Belongs to the cytochrome P450 family.</text>
</comment>
<reference evidence="10 11" key="1">
    <citation type="submission" date="2024-04" db="EMBL/GenBank/DDBJ databases">
        <authorList>
            <person name="Fracassetti M."/>
        </authorList>
    </citation>
    <scope>NUCLEOTIDE SEQUENCE [LARGE SCALE GENOMIC DNA]</scope>
</reference>
<evidence type="ECO:0000256" key="4">
    <source>
        <dbReference type="ARBA" id="ARBA00022723"/>
    </source>
</evidence>
<keyword evidence="11" id="KW-1185">Reference proteome</keyword>
<evidence type="ECO:0000313" key="10">
    <source>
        <dbReference type="EMBL" id="CAL1362193.1"/>
    </source>
</evidence>
<dbReference type="InterPro" id="IPR036396">
    <property type="entry name" value="Cyt_P450_sf"/>
</dbReference>
<evidence type="ECO:0000313" key="11">
    <source>
        <dbReference type="Proteomes" id="UP001497516"/>
    </source>
</evidence>
<dbReference type="GO" id="GO:0020037">
    <property type="term" value="F:heme binding"/>
    <property type="evidence" value="ECO:0007669"/>
    <property type="project" value="InterPro"/>
</dbReference>
<keyword evidence="6" id="KW-0408">Iron</keyword>
<keyword evidence="3" id="KW-0349">Heme</keyword>
<keyword evidence="9" id="KW-0732">Signal</keyword>
<evidence type="ECO:0000256" key="5">
    <source>
        <dbReference type="ARBA" id="ARBA00023002"/>
    </source>
</evidence>
<gene>
    <name evidence="10" type="ORF">LTRI10_LOCUS9344</name>
</gene>
<dbReference type="GO" id="GO:0004497">
    <property type="term" value="F:monooxygenase activity"/>
    <property type="evidence" value="ECO:0007669"/>
    <property type="project" value="UniProtKB-KW"/>
</dbReference>
<evidence type="ECO:0000256" key="7">
    <source>
        <dbReference type="ARBA" id="ARBA00023033"/>
    </source>
</evidence>
<dbReference type="SUPFAM" id="SSF48264">
    <property type="entry name" value="Cytochrome P450"/>
    <property type="match status" value="1"/>
</dbReference>
<feature type="region of interest" description="Disordered" evidence="8">
    <location>
        <begin position="256"/>
        <end position="276"/>
    </location>
</feature>
<evidence type="ECO:0000256" key="6">
    <source>
        <dbReference type="ARBA" id="ARBA00023004"/>
    </source>
</evidence>
<evidence type="ECO:0000256" key="1">
    <source>
        <dbReference type="ARBA" id="ARBA00001971"/>
    </source>
</evidence>
<name>A0AAV2D085_9ROSI</name>
<comment type="cofactor">
    <cofactor evidence="1">
        <name>heme</name>
        <dbReference type="ChEBI" id="CHEBI:30413"/>
    </cofactor>
</comment>
<dbReference type="Gene3D" id="1.10.630.10">
    <property type="entry name" value="Cytochrome P450"/>
    <property type="match status" value="1"/>
</dbReference>
<evidence type="ECO:0000256" key="3">
    <source>
        <dbReference type="ARBA" id="ARBA00022617"/>
    </source>
</evidence>
<dbReference type="PANTHER" id="PTHR24296">
    <property type="entry name" value="CYTOCHROME P450"/>
    <property type="match status" value="1"/>
</dbReference>
<proteinExistence type="inferred from homology"/>
<feature type="signal peptide" evidence="9">
    <location>
        <begin position="1"/>
        <end position="19"/>
    </location>
</feature>
<evidence type="ECO:0000256" key="8">
    <source>
        <dbReference type="SAM" id="MobiDB-lite"/>
    </source>
</evidence>
<dbReference type="Proteomes" id="UP001497516">
    <property type="component" value="Chromosome 10"/>
</dbReference>
<evidence type="ECO:0000256" key="9">
    <source>
        <dbReference type="SAM" id="SignalP"/>
    </source>
</evidence>
<keyword evidence="4" id="KW-0479">Metal-binding</keyword>
<dbReference type="GO" id="GO:0005506">
    <property type="term" value="F:iron ion binding"/>
    <property type="evidence" value="ECO:0007669"/>
    <property type="project" value="InterPro"/>
</dbReference>
<accession>A0AAV2D085</accession>
<sequence length="276" mass="31198">MLSLLLLLTFLSLLLVYTAKKSPSTPNWPLLGMLPSLIWNLSRLHKIANRILRDNGGTFLFTGPSFTNLNFLATSDPVNVQHIFTKNFANYPKGPDLKAALEPFGEVIFNTDGDAWEMRKGIIHTLIKNPRFERLLMTTLRHKLANSLIPVLDHASRNDVVLDLQDVMARFMFDLNCLLLLGIDPGCLSTSFPRVPCAEAFDVIEEAIFYRHCVPQWVWKAMRWLRVGWEGRTIEAEGCLNGFLGEKIRAKVAEKQAADGKESLGTRHASQRPRRG</sequence>
<feature type="chain" id="PRO_5043527926" description="Cytochrome P450" evidence="9">
    <location>
        <begin position="20"/>
        <end position="276"/>
    </location>
</feature>
<dbReference type="GO" id="GO:0016705">
    <property type="term" value="F:oxidoreductase activity, acting on paired donors, with incorporation or reduction of molecular oxygen"/>
    <property type="evidence" value="ECO:0007669"/>
    <property type="project" value="InterPro"/>
</dbReference>
<keyword evidence="7" id="KW-0503">Monooxygenase</keyword>
<feature type="compositionally biased region" description="Basic and acidic residues" evidence="8">
    <location>
        <begin position="256"/>
        <end position="265"/>
    </location>
</feature>
<organism evidence="10 11">
    <name type="scientific">Linum trigynum</name>
    <dbReference type="NCBI Taxonomy" id="586398"/>
    <lineage>
        <taxon>Eukaryota</taxon>
        <taxon>Viridiplantae</taxon>
        <taxon>Streptophyta</taxon>
        <taxon>Embryophyta</taxon>
        <taxon>Tracheophyta</taxon>
        <taxon>Spermatophyta</taxon>
        <taxon>Magnoliopsida</taxon>
        <taxon>eudicotyledons</taxon>
        <taxon>Gunneridae</taxon>
        <taxon>Pentapetalae</taxon>
        <taxon>rosids</taxon>
        <taxon>fabids</taxon>
        <taxon>Malpighiales</taxon>
        <taxon>Linaceae</taxon>
        <taxon>Linum</taxon>
    </lineage>
</organism>
<keyword evidence="5" id="KW-0560">Oxidoreductase</keyword>
<evidence type="ECO:0008006" key="12">
    <source>
        <dbReference type="Google" id="ProtNLM"/>
    </source>
</evidence>
<evidence type="ECO:0000256" key="2">
    <source>
        <dbReference type="ARBA" id="ARBA00010617"/>
    </source>
</evidence>